<feature type="compositionally biased region" description="Basic and acidic residues" evidence="37">
    <location>
        <begin position="1050"/>
        <end position="1063"/>
    </location>
</feature>
<dbReference type="FunFam" id="3.80.10.10:FF:000011">
    <property type="entry name" value="Lysine-specific demethylase 2B isoform X1"/>
    <property type="match status" value="1"/>
</dbReference>
<dbReference type="GO" id="GO:0048596">
    <property type="term" value="P:embryonic camera-type eye morphogenesis"/>
    <property type="evidence" value="ECO:0007669"/>
    <property type="project" value="Ensembl"/>
</dbReference>
<dbReference type="Gene3D" id="3.80.10.10">
    <property type="entry name" value="Ribonuclease Inhibitor"/>
    <property type="match status" value="1"/>
</dbReference>
<dbReference type="Ensembl" id="ENSCAFT00845044108.1">
    <property type="protein sequence ID" value="ENSCAFP00845034566.1"/>
    <property type="gene ID" value="ENSCAFG00845024547.1"/>
</dbReference>
<evidence type="ECO:0000256" key="6">
    <source>
        <dbReference type="ARBA" id="ARBA00022454"/>
    </source>
</evidence>
<feature type="compositionally biased region" description="Basic residues" evidence="37">
    <location>
        <begin position="1040"/>
        <end position="1049"/>
    </location>
</feature>
<evidence type="ECO:0000259" key="40">
    <source>
        <dbReference type="PROSITE" id="PS51184"/>
    </source>
</evidence>
<dbReference type="SMART" id="SM00558">
    <property type="entry name" value="JmjC"/>
    <property type="match status" value="1"/>
</dbReference>
<dbReference type="FunCoup" id="A0A8I3PPD2">
    <property type="interactions" value="1543"/>
</dbReference>
<dbReference type="OrthoDB" id="5876800at2759"/>
<keyword evidence="12" id="KW-0699">rRNA-binding</keyword>
<feature type="compositionally biased region" description="Basic and acidic residues" evidence="37">
    <location>
        <begin position="1010"/>
        <end position="1019"/>
    </location>
</feature>
<dbReference type="Pfam" id="PF16866">
    <property type="entry name" value="PHD_4"/>
    <property type="match status" value="1"/>
</dbReference>
<dbReference type="GO" id="GO:0032452">
    <property type="term" value="F:histone demethylase activity"/>
    <property type="evidence" value="ECO:0000318"/>
    <property type="project" value="GO_Central"/>
</dbReference>
<evidence type="ECO:0000256" key="10">
    <source>
        <dbReference type="ARBA" id="ARBA00022614"/>
    </source>
</evidence>
<dbReference type="InterPro" id="IPR041667">
    <property type="entry name" value="Cupin_8"/>
</dbReference>
<evidence type="ECO:0000256" key="25">
    <source>
        <dbReference type="ARBA" id="ARBA00023125"/>
    </source>
</evidence>
<dbReference type="GO" id="GO:0006357">
    <property type="term" value="P:regulation of transcription by RNA polymerase II"/>
    <property type="evidence" value="ECO:0000318"/>
    <property type="project" value="GO_Central"/>
</dbReference>
<evidence type="ECO:0000256" key="30">
    <source>
        <dbReference type="ARBA" id="ARBA00069294"/>
    </source>
</evidence>
<comment type="catalytic activity">
    <reaction evidence="28">
        <text>N(6),N(6)-dimethyl-L-lysyl(36)-[histone H3] + 2 2-oxoglutarate + 2 O2 = L-lysyl(36)-[histone H3] + 2 formaldehyde + 2 succinate + 2 CO2</text>
        <dbReference type="Rhea" id="RHEA:42032"/>
        <dbReference type="Rhea" id="RHEA-COMP:9785"/>
        <dbReference type="Rhea" id="RHEA-COMP:9787"/>
        <dbReference type="ChEBI" id="CHEBI:15379"/>
        <dbReference type="ChEBI" id="CHEBI:16526"/>
        <dbReference type="ChEBI" id="CHEBI:16810"/>
        <dbReference type="ChEBI" id="CHEBI:16842"/>
        <dbReference type="ChEBI" id="CHEBI:29969"/>
        <dbReference type="ChEBI" id="CHEBI:30031"/>
        <dbReference type="ChEBI" id="CHEBI:61976"/>
        <dbReference type="EC" id="1.14.11.27"/>
    </reaction>
</comment>
<dbReference type="GO" id="GO:0030901">
    <property type="term" value="P:midbrain development"/>
    <property type="evidence" value="ECO:0007669"/>
    <property type="project" value="Ensembl"/>
</dbReference>
<evidence type="ECO:0000256" key="14">
    <source>
        <dbReference type="ARBA" id="ARBA00022771"/>
    </source>
</evidence>
<evidence type="ECO:0000256" key="36">
    <source>
        <dbReference type="PROSITE-ProRule" id="PRU00509"/>
    </source>
</evidence>
<evidence type="ECO:0000256" key="27">
    <source>
        <dbReference type="ARBA" id="ARBA00023242"/>
    </source>
</evidence>
<dbReference type="PANTHER" id="PTHR23123">
    <property type="entry name" value="PHD/F-BOX CONTAINING PROTEIN"/>
    <property type="match status" value="1"/>
</dbReference>
<feature type="compositionally biased region" description="Pro residues" evidence="37">
    <location>
        <begin position="545"/>
        <end position="555"/>
    </location>
</feature>
<evidence type="ECO:0000256" key="12">
    <source>
        <dbReference type="ARBA" id="ARBA00022730"/>
    </source>
</evidence>
<comment type="similarity">
    <text evidence="4">Belongs to the JHDM1 histone demethylase family.</text>
</comment>
<evidence type="ECO:0000313" key="41">
    <source>
        <dbReference type="Ensembl" id="ENSCAFP00845034566.1"/>
    </source>
</evidence>
<feature type="region of interest" description="Disordered" evidence="37">
    <location>
        <begin position="497"/>
        <end position="610"/>
    </location>
</feature>
<dbReference type="GO" id="GO:0021993">
    <property type="term" value="P:initiation of neural tube closure"/>
    <property type="evidence" value="ECO:0007669"/>
    <property type="project" value="Ensembl"/>
</dbReference>
<gene>
    <name evidence="41" type="primary">KDM2B</name>
</gene>
<dbReference type="SUPFAM" id="SSF51197">
    <property type="entry name" value="Clavaminate synthase-like"/>
    <property type="match status" value="1"/>
</dbReference>
<dbReference type="InterPro" id="IPR001810">
    <property type="entry name" value="F-box_dom"/>
</dbReference>
<comment type="cofactor">
    <cofactor evidence="1">
        <name>Fe(2+)</name>
        <dbReference type="ChEBI" id="CHEBI:29033"/>
    </cofactor>
</comment>
<evidence type="ECO:0000256" key="34">
    <source>
        <dbReference type="ARBA" id="ARBA00083339"/>
    </source>
</evidence>
<dbReference type="InterPro" id="IPR002857">
    <property type="entry name" value="Znf_CXXC"/>
</dbReference>
<keyword evidence="27" id="KW-0539">Nucleus</keyword>
<keyword evidence="18" id="KW-0156">Chromatin regulator</keyword>
<keyword evidence="13" id="KW-0677">Repeat</keyword>
<feature type="compositionally biased region" description="Basic and acidic residues" evidence="37">
    <location>
        <begin position="1079"/>
        <end position="1094"/>
    </location>
</feature>
<dbReference type="InterPro" id="IPR003347">
    <property type="entry name" value="JmjC_dom"/>
</dbReference>
<evidence type="ECO:0000256" key="28">
    <source>
        <dbReference type="ARBA" id="ARBA00047915"/>
    </source>
</evidence>
<keyword evidence="7" id="KW-0678">Repressor</keyword>
<dbReference type="InterPro" id="IPR006553">
    <property type="entry name" value="Leu-rich_rpt_Cys-con_subtyp"/>
</dbReference>
<evidence type="ECO:0000256" key="4">
    <source>
        <dbReference type="ARBA" id="ARBA00008037"/>
    </source>
</evidence>
<dbReference type="Pfam" id="PF13621">
    <property type="entry name" value="Cupin_8"/>
    <property type="match status" value="1"/>
</dbReference>
<dbReference type="GO" id="GO:0045322">
    <property type="term" value="F:unmethylated CpG binding"/>
    <property type="evidence" value="ECO:0007669"/>
    <property type="project" value="Ensembl"/>
</dbReference>
<dbReference type="GO" id="GO:0140680">
    <property type="term" value="F:histone H3K36me/H3K36me2 demethylase activity"/>
    <property type="evidence" value="ECO:0007669"/>
    <property type="project" value="UniProtKB-EC"/>
</dbReference>
<keyword evidence="16" id="KW-0862">Zinc</keyword>
<keyword evidence="26" id="KW-0804">Transcription</keyword>
<reference evidence="41" key="3">
    <citation type="submission" date="2025-09" db="UniProtKB">
        <authorList>
            <consortium name="Ensembl"/>
        </authorList>
    </citation>
    <scope>IDENTIFICATION</scope>
    <source>
        <strain evidence="41">Boxer</strain>
    </source>
</reference>
<keyword evidence="10" id="KW-0433">Leucine-rich repeat</keyword>
<dbReference type="InterPro" id="IPR050690">
    <property type="entry name" value="JHDM1_Histone_Demethylase"/>
</dbReference>
<keyword evidence="22" id="KW-0408">Iron</keyword>
<evidence type="ECO:0000259" key="39">
    <source>
        <dbReference type="PROSITE" id="PS51058"/>
    </source>
</evidence>
<dbReference type="PROSITE" id="PS50016">
    <property type="entry name" value="ZF_PHD_2"/>
    <property type="match status" value="1"/>
</dbReference>
<dbReference type="SMART" id="SM00367">
    <property type="entry name" value="LRR_CC"/>
    <property type="match status" value="6"/>
</dbReference>
<keyword evidence="17" id="KW-0832">Ubl conjugation</keyword>
<dbReference type="GO" id="GO:0006338">
    <property type="term" value="P:chromatin remodeling"/>
    <property type="evidence" value="ECO:0000318"/>
    <property type="project" value="GO_Central"/>
</dbReference>
<dbReference type="GO" id="GO:0030307">
    <property type="term" value="P:positive regulation of cell growth"/>
    <property type="evidence" value="ECO:0007669"/>
    <property type="project" value="Ensembl"/>
</dbReference>
<dbReference type="GO" id="GO:0000978">
    <property type="term" value="F:RNA polymerase II cis-regulatory region sequence-specific DNA binding"/>
    <property type="evidence" value="ECO:0007669"/>
    <property type="project" value="Ensembl"/>
</dbReference>
<reference evidence="41" key="1">
    <citation type="submission" date="2020-03" db="EMBL/GenBank/DDBJ databases">
        <title>Long-read based genome assembly of a Labrador retriever dog.</title>
        <authorList>
            <person name="Eory L."/>
            <person name="Zhang W."/>
            <person name="Schoenebeck J."/>
        </authorList>
    </citation>
    <scope>NUCLEOTIDE SEQUENCE [LARGE SCALE GENOMIC DNA]</scope>
    <source>
        <strain evidence="41">Labrador retriever</strain>
    </source>
</reference>
<keyword evidence="14 36" id="KW-0863">Zinc-finger</keyword>
<dbReference type="GO" id="GO:0005654">
    <property type="term" value="C:nucleoplasm"/>
    <property type="evidence" value="ECO:0007669"/>
    <property type="project" value="Ensembl"/>
</dbReference>
<dbReference type="EC" id="1.14.11.27" evidence="5"/>
<keyword evidence="11" id="KW-0479">Metal-binding</keyword>
<feature type="domain" description="CXXC-type" evidence="39">
    <location>
        <begin position="714"/>
        <end position="760"/>
    </location>
</feature>
<dbReference type="GO" id="GO:1902459">
    <property type="term" value="P:positive regulation of stem cell population maintenance"/>
    <property type="evidence" value="ECO:0007669"/>
    <property type="project" value="Ensembl"/>
</dbReference>
<dbReference type="Gene3D" id="1.20.58.1360">
    <property type="match status" value="1"/>
</dbReference>
<feature type="compositionally biased region" description="Low complexity" evidence="37">
    <location>
        <begin position="932"/>
        <end position="951"/>
    </location>
</feature>
<accession>A0A8I3PPD2</accession>
<dbReference type="Proteomes" id="UP000805418">
    <property type="component" value="Chromosome 26"/>
</dbReference>
<evidence type="ECO:0000256" key="11">
    <source>
        <dbReference type="ARBA" id="ARBA00022723"/>
    </source>
</evidence>
<evidence type="ECO:0000256" key="37">
    <source>
        <dbReference type="SAM" id="MobiDB-lite"/>
    </source>
</evidence>
<dbReference type="Reactome" id="R-CFA-3214842">
    <property type="pathway name" value="HDMs demethylate histones"/>
</dbReference>
<dbReference type="Gene3D" id="3.30.40.10">
    <property type="entry name" value="Zinc/RING finger domain, C3HC4 (zinc finger)"/>
    <property type="match status" value="1"/>
</dbReference>
<dbReference type="GO" id="GO:0021678">
    <property type="term" value="P:third ventricle development"/>
    <property type="evidence" value="ECO:0007669"/>
    <property type="project" value="Ensembl"/>
</dbReference>
<evidence type="ECO:0000256" key="26">
    <source>
        <dbReference type="ARBA" id="ARBA00023163"/>
    </source>
</evidence>
<feature type="region of interest" description="Disordered" evidence="37">
    <location>
        <begin position="45"/>
        <end position="110"/>
    </location>
</feature>
<dbReference type="CDD" id="cd21785">
    <property type="entry name" value="CTD_KDM2B"/>
    <property type="match status" value="1"/>
</dbReference>
<dbReference type="InterPro" id="IPR019787">
    <property type="entry name" value="Znf_PHD-finger"/>
</dbReference>
<evidence type="ECO:0000256" key="2">
    <source>
        <dbReference type="ARBA" id="ARBA00004286"/>
    </source>
</evidence>
<feature type="domain" description="JmjC" evidence="40">
    <location>
        <begin position="281"/>
        <end position="449"/>
    </location>
</feature>
<dbReference type="FunFam" id="2.60.120.650:FF:000005">
    <property type="entry name" value="lysine-specific demethylase 2A isoform X1"/>
    <property type="match status" value="1"/>
</dbReference>
<evidence type="ECO:0000256" key="19">
    <source>
        <dbReference type="ARBA" id="ARBA00022884"/>
    </source>
</evidence>
<feature type="compositionally biased region" description="Acidic residues" evidence="37">
    <location>
        <begin position="511"/>
        <end position="539"/>
    </location>
</feature>
<dbReference type="SUPFAM" id="SSF52047">
    <property type="entry name" value="RNI-like"/>
    <property type="match status" value="1"/>
</dbReference>
<evidence type="ECO:0000256" key="23">
    <source>
        <dbReference type="ARBA" id="ARBA00023015"/>
    </source>
</evidence>
<evidence type="ECO:0000256" key="22">
    <source>
        <dbReference type="ARBA" id="ARBA00023004"/>
    </source>
</evidence>
<dbReference type="GO" id="GO:0021592">
    <property type="term" value="P:fourth ventricle development"/>
    <property type="evidence" value="ECO:0007669"/>
    <property type="project" value="Ensembl"/>
</dbReference>
<dbReference type="GO" id="GO:0021555">
    <property type="term" value="P:midbrain-hindbrain boundary morphogenesis"/>
    <property type="evidence" value="ECO:0007669"/>
    <property type="project" value="Ensembl"/>
</dbReference>
<dbReference type="FunFam" id="3.30.40.10:FF:000020">
    <property type="entry name" value="lysine-specific demethylase 2B isoform X1"/>
    <property type="match status" value="1"/>
</dbReference>
<evidence type="ECO:0000256" key="32">
    <source>
        <dbReference type="ARBA" id="ARBA00080420"/>
    </source>
</evidence>
<dbReference type="Pfam" id="PF17811">
    <property type="entry name" value="JHD"/>
    <property type="match status" value="1"/>
</dbReference>
<dbReference type="GO" id="GO:0005730">
    <property type="term" value="C:nucleolus"/>
    <property type="evidence" value="ECO:0007669"/>
    <property type="project" value="UniProtKB-SubCell"/>
</dbReference>
<evidence type="ECO:0000256" key="7">
    <source>
        <dbReference type="ARBA" id="ARBA00022491"/>
    </source>
</evidence>
<dbReference type="GO" id="GO:0000122">
    <property type="term" value="P:negative regulation of transcription by RNA polymerase II"/>
    <property type="evidence" value="ECO:0007669"/>
    <property type="project" value="Ensembl"/>
</dbReference>
<evidence type="ECO:0000256" key="8">
    <source>
        <dbReference type="ARBA" id="ARBA00022499"/>
    </source>
</evidence>
<keyword evidence="19" id="KW-0694">RNA-binding</keyword>
<feature type="compositionally biased region" description="Basic and acidic residues" evidence="37">
    <location>
        <begin position="857"/>
        <end position="907"/>
    </location>
</feature>
<dbReference type="SMART" id="SM00249">
    <property type="entry name" value="PHD"/>
    <property type="match status" value="1"/>
</dbReference>
<dbReference type="FunFam" id="1.20.58.1360:FF:000002">
    <property type="entry name" value="Lysine (K)-specific demethylase 2B"/>
    <property type="match status" value="1"/>
</dbReference>
<dbReference type="Pfam" id="PF12937">
    <property type="entry name" value="F-box-like"/>
    <property type="match status" value="1"/>
</dbReference>
<keyword evidence="8" id="KW-1017">Isopeptide bond</keyword>
<dbReference type="GO" id="GO:0019843">
    <property type="term" value="F:rRNA binding"/>
    <property type="evidence" value="ECO:0007669"/>
    <property type="project" value="UniProtKB-KW"/>
</dbReference>
<feature type="compositionally biased region" description="Polar residues" evidence="37">
    <location>
        <begin position="49"/>
        <end position="60"/>
    </location>
</feature>
<evidence type="ECO:0000256" key="1">
    <source>
        <dbReference type="ARBA" id="ARBA00001954"/>
    </source>
</evidence>
<keyword evidence="15" id="KW-0833">Ubl conjugation pathway</keyword>
<evidence type="ECO:0000256" key="5">
    <source>
        <dbReference type="ARBA" id="ARBA00013246"/>
    </source>
</evidence>
<evidence type="ECO:0000256" key="33">
    <source>
        <dbReference type="ARBA" id="ARBA00081566"/>
    </source>
</evidence>
<evidence type="ECO:0000256" key="15">
    <source>
        <dbReference type="ARBA" id="ARBA00022786"/>
    </source>
</evidence>
<feature type="domain" description="PHD-type" evidence="38">
    <location>
        <begin position="767"/>
        <end position="833"/>
    </location>
</feature>
<keyword evidence="42" id="KW-1185">Reference proteome</keyword>
<feature type="region of interest" description="Disordered" evidence="37">
    <location>
        <begin position="963"/>
        <end position="1139"/>
    </location>
</feature>
<keyword evidence="9" id="KW-0597">Phosphoprotein</keyword>
<evidence type="ECO:0000256" key="24">
    <source>
        <dbReference type="ARBA" id="ARBA00023054"/>
    </source>
</evidence>
<comment type="subcellular location">
    <subcellularLocation>
        <location evidence="2">Chromosome</location>
    </subcellularLocation>
    <subcellularLocation>
        <location evidence="3">Nucleus</location>
        <location evidence="3">Nucleolus</location>
    </subcellularLocation>
</comment>
<dbReference type="Pfam" id="PF25372">
    <property type="entry name" value="DUF7885"/>
    <property type="match status" value="1"/>
</dbReference>
<evidence type="ECO:0000313" key="42">
    <source>
        <dbReference type="Proteomes" id="UP000805418"/>
    </source>
</evidence>
<keyword evidence="20" id="KW-0223">Dioxygenase</keyword>
<dbReference type="PROSITE" id="PS51184">
    <property type="entry name" value="JMJC"/>
    <property type="match status" value="1"/>
</dbReference>
<dbReference type="GO" id="GO:2000178">
    <property type="term" value="P:negative regulation of neural precursor cell proliferation"/>
    <property type="evidence" value="ECO:0007669"/>
    <property type="project" value="Ensembl"/>
</dbReference>
<feature type="compositionally biased region" description="Polar residues" evidence="37">
    <location>
        <begin position="1064"/>
        <end position="1078"/>
    </location>
</feature>
<reference evidence="41" key="2">
    <citation type="submission" date="2025-08" db="UniProtKB">
        <authorList>
            <consortium name="Ensembl"/>
        </authorList>
    </citation>
    <scope>IDENTIFICATION</scope>
    <source>
        <strain evidence="41">Boxer</strain>
    </source>
</reference>
<dbReference type="Pfam" id="PF02008">
    <property type="entry name" value="zf-CXXC"/>
    <property type="match status" value="1"/>
</dbReference>
<evidence type="ECO:0000256" key="16">
    <source>
        <dbReference type="ARBA" id="ARBA00022833"/>
    </source>
</evidence>
<evidence type="ECO:0000259" key="38">
    <source>
        <dbReference type="PROSITE" id="PS50016"/>
    </source>
</evidence>
<dbReference type="InterPro" id="IPR011011">
    <property type="entry name" value="Znf_FYVE_PHD"/>
</dbReference>
<protein>
    <recommendedName>
        <fullName evidence="30">Lysine-specific demethylase 2B</fullName>
        <ecNumber evidence="5">1.14.11.27</ecNumber>
    </recommendedName>
    <alternativeName>
        <fullName evidence="32">F-box and leucine-rich repeat protein 10</fullName>
    </alternativeName>
    <alternativeName>
        <fullName evidence="34">F-box protein FBL10</fullName>
    </alternativeName>
    <alternativeName>
        <fullName evidence="35">F-box/LRR-repeat protein 10</fullName>
    </alternativeName>
    <alternativeName>
        <fullName evidence="31">JmjC domain-containing histone demethylation protein 1B</fullName>
    </alternativeName>
    <alternativeName>
        <fullName evidence="33">[Histone-H3]-lysine-36 demethylase 1B</fullName>
    </alternativeName>
</protein>
<dbReference type="SUPFAM" id="SSF57903">
    <property type="entry name" value="FYVE/PHD zinc finger"/>
    <property type="match status" value="1"/>
</dbReference>
<name>A0A8I3PPD2_CANLF</name>
<evidence type="ECO:0000256" key="29">
    <source>
        <dbReference type="ARBA" id="ARBA00056806"/>
    </source>
</evidence>
<dbReference type="GO" id="GO:0043524">
    <property type="term" value="P:negative regulation of neuron apoptotic process"/>
    <property type="evidence" value="ECO:0007669"/>
    <property type="project" value="Ensembl"/>
</dbReference>
<keyword evidence="21" id="KW-0560">Oxidoreductase</keyword>
<evidence type="ECO:0000256" key="18">
    <source>
        <dbReference type="ARBA" id="ARBA00022853"/>
    </source>
</evidence>
<keyword evidence="24" id="KW-0175">Coiled coil</keyword>
<evidence type="ECO:0000256" key="9">
    <source>
        <dbReference type="ARBA" id="ARBA00022553"/>
    </source>
</evidence>
<dbReference type="GO" id="GO:0008270">
    <property type="term" value="F:zinc ion binding"/>
    <property type="evidence" value="ECO:0007669"/>
    <property type="project" value="UniProtKB-KW"/>
</dbReference>
<keyword evidence="23" id="KW-0805">Transcription regulation</keyword>
<dbReference type="InterPro" id="IPR057207">
    <property type="entry name" value="FBXL15_LRR"/>
</dbReference>
<keyword evidence="25" id="KW-0238">DNA-binding</keyword>
<dbReference type="GO" id="GO:0005694">
    <property type="term" value="C:chromosome"/>
    <property type="evidence" value="ECO:0007669"/>
    <property type="project" value="UniProtKB-SubCell"/>
</dbReference>
<dbReference type="InterPro" id="IPR032675">
    <property type="entry name" value="LRR_dom_sf"/>
</dbReference>
<evidence type="ECO:0000256" key="3">
    <source>
        <dbReference type="ARBA" id="ARBA00004604"/>
    </source>
</evidence>
<keyword evidence="6" id="KW-0158">Chromosome</keyword>
<dbReference type="PROSITE" id="PS51058">
    <property type="entry name" value="ZF_CXXC"/>
    <property type="match status" value="1"/>
</dbReference>
<dbReference type="GeneTree" id="ENSGT00940000154717"/>
<evidence type="ECO:0000256" key="21">
    <source>
        <dbReference type="ARBA" id="ARBA00023002"/>
    </source>
</evidence>
<dbReference type="GO" id="GO:0031519">
    <property type="term" value="C:PcG protein complex"/>
    <property type="evidence" value="ECO:0007669"/>
    <property type="project" value="Ensembl"/>
</dbReference>
<dbReference type="GO" id="GO:0021670">
    <property type="term" value="P:lateral ventricle development"/>
    <property type="evidence" value="ECO:0007669"/>
    <property type="project" value="Ensembl"/>
</dbReference>
<dbReference type="Gene3D" id="2.60.120.650">
    <property type="entry name" value="Cupin"/>
    <property type="match status" value="1"/>
</dbReference>
<proteinExistence type="inferred from homology"/>
<dbReference type="GO" id="GO:0007283">
    <property type="term" value="P:spermatogenesis"/>
    <property type="evidence" value="ECO:0007669"/>
    <property type="project" value="Ensembl"/>
</dbReference>
<dbReference type="InterPro" id="IPR013083">
    <property type="entry name" value="Znf_RING/FYVE/PHD"/>
</dbReference>
<evidence type="ECO:0000256" key="13">
    <source>
        <dbReference type="ARBA" id="ARBA00022737"/>
    </source>
</evidence>
<dbReference type="InterPro" id="IPR001965">
    <property type="entry name" value="Znf_PHD"/>
</dbReference>
<organism evidence="41 42">
    <name type="scientific">Canis lupus familiaris</name>
    <name type="common">Dog</name>
    <name type="synonym">Canis familiaris</name>
    <dbReference type="NCBI Taxonomy" id="9615"/>
    <lineage>
        <taxon>Eukaryota</taxon>
        <taxon>Metazoa</taxon>
        <taxon>Chordata</taxon>
        <taxon>Craniata</taxon>
        <taxon>Vertebrata</taxon>
        <taxon>Euteleostomi</taxon>
        <taxon>Mammalia</taxon>
        <taxon>Eutheria</taxon>
        <taxon>Laurasiatheria</taxon>
        <taxon>Carnivora</taxon>
        <taxon>Caniformia</taxon>
        <taxon>Canidae</taxon>
        <taxon>Canis</taxon>
    </lineage>
</organism>
<dbReference type="GO" id="GO:0003712">
    <property type="term" value="F:transcription coregulator activity"/>
    <property type="evidence" value="ECO:0000318"/>
    <property type="project" value="GO_Central"/>
</dbReference>
<dbReference type="CDD" id="cd22180">
    <property type="entry name" value="F-box_FBXL10"/>
    <property type="match status" value="1"/>
</dbReference>
<evidence type="ECO:0000256" key="20">
    <source>
        <dbReference type="ARBA" id="ARBA00022964"/>
    </source>
</evidence>
<evidence type="ECO:0000256" key="35">
    <source>
        <dbReference type="ARBA" id="ARBA00083658"/>
    </source>
</evidence>
<evidence type="ECO:0000256" key="17">
    <source>
        <dbReference type="ARBA" id="ARBA00022843"/>
    </source>
</evidence>
<feature type="region of interest" description="Disordered" evidence="37">
    <location>
        <begin position="835"/>
        <end position="951"/>
    </location>
</feature>
<dbReference type="CDD" id="cd15644">
    <property type="entry name" value="PHD_KDM2B"/>
    <property type="match status" value="1"/>
</dbReference>
<dbReference type="InterPro" id="IPR041070">
    <property type="entry name" value="JHD"/>
</dbReference>
<evidence type="ECO:0000256" key="31">
    <source>
        <dbReference type="ARBA" id="ARBA00076087"/>
    </source>
</evidence>
<sequence>MQTYFTDSAFSPLAASNSPIWRHLSPHPWTCVRHPISHTDVTCRPPLLRSSTSGPSSIQDTFLPDLPRTPPGGPRRGCGSERPGRGAGQGRAARAHHGEAGEQSRGPAGGFELGAAQVELAPGQRLHRVLVEAHHLGVSLADPVRRPIDRQRYDENEDLSDVEEIVSVRGFSLEEKLRSQLYQGDFVHAMEGKDFNYEYVQREALRVPLIFREKDGLGIKMPDPDFTVRDVKLLVGSRRLVDVMDVNTQKGTEMSMSQFVRYYETPEAQRDKLYNVISLEFSHTKLEHLVKRPTVVDLVDWVDNMWPQHLKEKQTEATNAIAEMKYPKVKKYCLMSVKGCFTDFHIDFGGTSVWYHVFRGGKIFWLIPPTLHNLALYEEWVLSGKQSDIFLGDRVERCQRIELKQGYTFFIPSGWIHAVYTPVDSLVFGGNILHSFNVPMQLRIYEIEDRTRVQPKFRYPFYYEMCWYVLERYVYCVTQRSYLTQEYQRESMLIDAPRKPSIDGFSSDSWLEMEEESCEQQPQEEEKEEEEEEEEEEEGADKVPKPPADGPPSPTSTPSEDQEAPGKKPKAPAMRFLQRTLSNESEESVKSTTVPTDYPKTPTGSPATGVSAKWTHLTEFELKGLKALVEKLESLPENKKCVPEGIEDPQALLEGVKNVLKEHADDDPSLAITGVPVVTWPKKTPKNRAVGRPKGKLGPASAVKLAANRTTAGARRRRTRCRKCEACLRTECGECHFCKDMKKFGGPGRMKQSCIMRQCIAPVLPHTAVCLVCGEAGKEDTVEEEEGKFNLMLMECSICNEIIHPGCLKIKESEGVVNDELPNCWECPKCNHAGKTGKQKRGPGFKYASNLPGSLLKEQKMNRDNKEGQEPAKRRSECEEAPRRRSDEHPKKVPPDGILRRKSDDVHLRRKRKYEKPQELSGRKRASTLQTSPGSSSHLSPRPPLGSSLSPWWRSSLTYFQQQLKPGKEDKLFRKKRRSWKNAEDRMALANKPLRRFKQEPEDDLPEAPPKARESDHSRSSSPTAGPSTEGAEGPEEKKKVKIRRKRRLPTKELSKELSKELNQEIQKTENSLANENHQPIKSEPESESEEPKRPLGLCERPHRFSKGLTGTPRELRHQLGPGLRSPPRVISRPPPSVSPPKCIQMERHVIRPPPISPPPDSLPLDDGAAHVMHREVWMAVFSYLSHQDLCVCMRVCRTWNRWCCDKRLWTCIDLNHCKSITPLMLSGIIRRQPVSLDLSWTNISKKQLSWLINRLPGLRDLVLSGCSWIAVSALCSSSCPLLRTLDVQWVEGLKDAQMRDLLSPPTDNRPGQMDNRSKLRNIVELRLAGLDITDASLRLIIRHMPLLSKLHLSYCNHVTDQSINLLTAVGTTTRDSLTEINLSDCNKVTDQCLSFFKRCGNICHIDLRYCKQVTKEGCEQFIAEMSVSVQFGQVEEKLLQKLS</sequence>
<comment type="function">
    <text evidence="29">Histone demethylase that demethylates 'Lys-4' and 'Lys-36' of histone H3, thereby playing a central role in histone code. Preferentially demethylates trimethylated H3 'Lys-4' and dimethylated H3 'Lys-36' residue while it has weak or no activity for mono- and tri-methylated H3 'Lys-36'. Preferentially binds the transcribed region of ribosomal RNA and represses the transcription of ribosomal RNA genes which inhibits cell growth and proliferation. May also serve as a substrate-recognition component of the SCF (SKP1-CUL1-F-box protein)-type E3 ubiquitin ligase complex.</text>
</comment>